<dbReference type="AlphaFoldDB" id="A0AAD1R9Y3"/>
<reference evidence="2" key="1">
    <citation type="submission" date="2022-03" db="EMBL/GenBank/DDBJ databases">
        <authorList>
            <person name="Alioto T."/>
            <person name="Alioto T."/>
            <person name="Gomez Garrido J."/>
        </authorList>
    </citation>
    <scope>NUCLEOTIDE SEQUENCE</scope>
</reference>
<name>A0AAD1R9Y3_PELCU</name>
<protein>
    <submittedName>
        <fullName evidence="2">Uncharacterized protein</fullName>
    </submittedName>
</protein>
<keyword evidence="3" id="KW-1185">Reference proteome</keyword>
<accession>A0AAD1R9Y3</accession>
<evidence type="ECO:0000256" key="1">
    <source>
        <dbReference type="SAM" id="MobiDB-lite"/>
    </source>
</evidence>
<evidence type="ECO:0000313" key="3">
    <source>
        <dbReference type="Proteomes" id="UP001295444"/>
    </source>
</evidence>
<sequence>MRGHNARLVASTMRGHNARLVASSMRGHNARLVASSMRGHNFQVPEERDHNTRGGMRGGFIPSATVPVLSLFLLLQPVPVTVTQVPQQSVTQDHRASATKAPAGREAGERRAAELSESRRREDWERQTDRETDRQSRSVSRF</sequence>
<dbReference type="EMBL" id="OW240913">
    <property type="protein sequence ID" value="CAH2246353.1"/>
    <property type="molecule type" value="Genomic_DNA"/>
</dbReference>
<dbReference type="Proteomes" id="UP001295444">
    <property type="component" value="Chromosome 02"/>
</dbReference>
<proteinExistence type="predicted"/>
<feature type="region of interest" description="Disordered" evidence="1">
    <location>
        <begin position="84"/>
        <end position="142"/>
    </location>
</feature>
<organism evidence="2 3">
    <name type="scientific">Pelobates cultripes</name>
    <name type="common">Western spadefoot toad</name>
    <dbReference type="NCBI Taxonomy" id="61616"/>
    <lineage>
        <taxon>Eukaryota</taxon>
        <taxon>Metazoa</taxon>
        <taxon>Chordata</taxon>
        <taxon>Craniata</taxon>
        <taxon>Vertebrata</taxon>
        <taxon>Euteleostomi</taxon>
        <taxon>Amphibia</taxon>
        <taxon>Batrachia</taxon>
        <taxon>Anura</taxon>
        <taxon>Pelobatoidea</taxon>
        <taxon>Pelobatidae</taxon>
        <taxon>Pelobates</taxon>
    </lineage>
</organism>
<evidence type="ECO:0000313" key="2">
    <source>
        <dbReference type="EMBL" id="CAH2246353.1"/>
    </source>
</evidence>
<feature type="compositionally biased region" description="Basic and acidic residues" evidence="1">
    <location>
        <begin position="106"/>
        <end position="136"/>
    </location>
</feature>
<gene>
    <name evidence="2" type="ORF">PECUL_23A004679</name>
</gene>